<dbReference type="PROSITE" id="PS50181">
    <property type="entry name" value="FBOX"/>
    <property type="match status" value="1"/>
</dbReference>
<keyword evidence="4" id="KW-1185">Reference proteome</keyword>
<accession>A0AAV9VB58</accession>
<dbReference type="AlphaFoldDB" id="A0AAV9VB58"/>
<evidence type="ECO:0000313" key="4">
    <source>
        <dbReference type="Proteomes" id="UP001375240"/>
    </source>
</evidence>
<feature type="domain" description="F-box" evidence="2">
    <location>
        <begin position="17"/>
        <end position="64"/>
    </location>
</feature>
<gene>
    <name evidence="3" type="ORF">TWF696_000399</name>
</gene>
<dbReference type="CDD" id="cd09917">
    <property type="entry name" value="F-box_SF"/>
    <property type="match status" value="1"/>
</dbReference>
<evidence type="ECO:0000313" key="3">
    <source>
        <dbReference type="EMBL" id="KAK6359235.1"/>
    </source>
</evidence>
<dbReference type="EMBL" id="JAVHNQ010000001">
    <property type="protein sequence ID" value="KAK6359235.1"/>
    <property type="molecule type" value="Genomic_DNA"/>
</dbReference>
<dbReference type="InterPro" id="IPR001810">
    <property type="entry name" value="F-box_dom"/>
</dbReference>
<evidence type="ECO:0000256" key="1">
    <source>
        <dbReference type="SAM" id="MobiDB-lite"/>
    </source>
</evidence>
<comment type="caution">
    <text evidence="3">The sequence shown here is derived from an EMBL/GenBank/DDBJ whole genome shotgun (WGS) entry which is preliminary data.</text>
</comment>
<name>A0AAV9VB58_9PEZI</name>
<sequence length="297" mass="33070">MDTVSMATIDVLATGPTPAIYSLPVEILQQIFECISDFSTHFALSTTCTLFQHIIAGSSSIRRLRYKPVTFPNSPKSKPNVAAHGLLQSPQGTSNLDNYFGCTFQAGVVHSYKYRGGSTWEWTNIPPSIFLDEPVVKPLSKEGIDRHTYDGSQPPPLIVEQQALMPPFNSPHAPSTSAYYWRRIDDKKAVATRKPVVVLELQKQSQRSTMVWHARAQLTTSTTVRELVEAIVRETALTIEQWDVDPGMVHEMLFLPMREMIQVATVVLQSGATRSLPRQSGEPGAEFSEWVPVSRDA</sequence>
<protein>
    <recommendedName>
        <fullName evidence="2">F-box domain-containing protein</fullName>
    </recommendedName>
</protein>
<organism evidence="3 4">
    <name type="scientific">Orbilia brochopaga</name>
    <dbReference type="NCBI Taxonomy" id="3140254"/>
    <lineage>
        <taxon>Eukaryota</taxon>
        <taxon>Fungi</taxon>
        <taxon>Dikarya</taxon>
        <taxon>Ascomycota</taxon>
        <taxon>Pezizomycotina</taxon>
        <taxon>Orbiliomycetes</taxon>
        <taxon>Orbiliales</taxon>
        <taxon>Orbiliaceae</taxon>
        <taxon>Orbilia</taxon>
    </lineage>
</organism>
<dbReference type="Proteomes" id="UP001375240">
    <property type="component" value="Unassembled WGS sequence"/>
</dbReference>
<dbReference type="InterPro" id="IPR036047">
    <property type="entry name" value="F-box-like_dom_sf"/>
</dbReference>
<proteinExistence type="predicted"/>
<dbReference type="Pfam" id="PF12937">
    <property type="entry name" value="F-box-like"/>
    <property type="match status" value="1"/>
</dbReference>
<reference evidence="3 4" key="1">
    <citation type="submission" date="2019-10" db="EMBL/GenBank/DDBJ databases">
        <authorList>
            <person name="Palmer J.M."/>
        </authorList>
    </citation>
    <scope>NUCLEOTIDE SEQUENCE [LARGE SCALE GENOMIC DNA]</scope>
    <source>
        <strain evidence="3 4">TWF696</strain>
    </source>
</reference>
<evidence type="ECO:0000259" key="2">
    <source>
        <dbReference type="PROSITE" id="PS50181"/>
    </source>
</evidence>
<feature type="region of interest" description="Disordered" evidence="1">
    <location>
        <begin position="273"/>
        <end position="297"/>
    </location>
</feature>
<dbReference type="SUPFAM" id="SSF81383">
    <property type="entry name" value="F-box domain"/>
    <property type="match status" value="1"/>
</dbReference>